<protein>
    <submittedName>
        <fullName evidence="1">Phytoene desaturase family protein</fullName>
    </submittedName>
</protein>
<dbReference type="Pfam" id="PF13450">
    <property type="entry name" value="NAD_binding_8"/>
    <property type="match status" value="1"/>
</dbReference>
<name>A0ABW0NSN7_9MICO</name>
<gene>
    <name evidence="1" type="ORF">ACFPJ4_14910</name>
</gene>
<accession>A0ABW0NSN7</accession>
<dbReference type="Proteomes" id="UP001596039">
    <property type="component" value="Unassembled WGS sequence"/>
</dbReference>
<sequence>MSTPDAIVVGAGPNGLAAAVTLARAGLAVELYERAPTVGGGARTAATTDPGFLHDLGSAVHPMALASPFFRAFGIEQRVDFVVPEISYAHPLDGAGGAMRAGLAWRELDRAAAELGRDGRAWHRLFAPLVRESDALLDIVGDTLLRLPRHPLTLARFGLRSLEQGGPAWNLRFRDETAPAMLGGLAAHAAGRMPHPVRAGAGLLLGALAHARGWPIPVGGSQAISDALAADFVAHGGRIHLDAEVADVRELPAARAVLLDVAAPIAARIAAGRIPDASRRRLARVRFGAGVFRLDLAVSAPIPWRDTRIGGAGTVHLGGTRSRIAEAERRTPNGLPPHPFVLLSQPTLFDPSRAPAGRHTVWAYTHVPAGSAVDAEEAILATIEAAAPGFRDTIIARASRTAPQLEQENPSLIGGDISGGLIDVRQTVFRPRARTPWAIGDGVYLASSSAAPGPGVNGLAGWRAALSALGREFGLPAPGLGAEPG</sequence>
<dbReference type="Gene3D" id="3.50.50.60">
    <property type="entry name" value="FAD/NAD(P)-binding domain"/>
    <property type="match status" value="2"/>
</dbReference>
<evidence type="ECO:0000313" key="1">
    <source>
        <dbReference type="EMBL" id="MFC5503536.1"/>
    </source>
</evidence>
<reference evidence="2" key="1">
    <citation type="journal article" date="2019" name="Int. J. Syst. Evol. Microbiol.">
        <title>The Global Catalogue of Microorganisms (GCM) 10K type strain sequencing project: providing services to taxonomists for standard genome sequencing and annotation.</title>
        <authorList>
            <consortium name="The Broad Institute Genomics Platform"/>
            <consortium name="The Broad Institute Genome Sequencing Center for Infectious Disease"/>
            <person name="Wu L."/>
            <person name="Ma J."/>
        </authorList>
    </citation>
    <scope>NUCLEOTIDE SEQUENCE [LARGE SCALE GENOMIC DNA]</scope>
    <source>
        <strain evidence="2">CGMCC 4.6997</strain>
    </source>
</reference>
<dbReference type="PANTHER" id="PTHR10668">
    <property type="entry name" value="PHYTOENE DEHYDROGENASE"/>
    <property type="match status" value="1"/>
</dbReference>
<proteinExistence type="predicted"/>
<dbReference type="PRINTS" id="PR00419">
    <property type="entry name" value="ADXRDTASE"/>
</dbReference>
<organism evidence="1 2">
    <name type="scientific">Lysinimonas soli</name>
    <dbReference type="NCBI Taxonomy" id="1074233"/>
    <lineage>
        <taxon>Bacteria</taxon>
        <taxon>Bacillati</taxon>
        <taxon>Actinomycetota</taxon>
        <taxon>Actinomycetes</taxon>
        <taxon>Micrococcales</taxon>
        <taxon>Microbacteriaceae</taxon>
        <taxon>Lysinimonas</taxon>
    </lineage>
</organism>
<dbReference type="SUPFAM" id="SSF51905">
    <property type="entry name" value="FAD/NAD(P)-binding domain"/>
    <property type="match status" value="1"/>
</dbReference>
<evidence type="ECO:0000313" key="2">
    <source>
        <dbReference type="Proteomes" id="UP001596039"/>
    </source>
</evidence>
<dbReference type="RefSeq" id="WP_386741252.1">
    <property type="nucleotide sequence ID" value="NZ_JBHSMG010000005.1"/>
</dbReference>
<dbReference type="EMBL" id="JBHSMG010000005">
    <property type="protein sequence ID" value="MFC5503536.1"/>
    <property type="molecule type" value="Genomic_DNA"/>
</dbReference>
<dbReference type="InterPro" id="IPR036188">
    <property type="entry name" value="FAD/NAD-bd_sf"/>
</dbReference>
<comment type="caution">
    <text evidence="1">The sequence shown here is derived from an EMBL/GenBank/DDBJ whole genome shotgun (WGS) entry which is preliminary data.</text>
</comment>
<dbReference type="PANTHER" id="PTHR10668:SF105">
    <property type="entry name" value="DEHYDROGENASE-RELATED"/>
    <property type="match status" value="1"/>
</dbReference>
<keyword evidence="2" id="KW-1185">Reference proteome</keyword>